<evidence type="ECO:0000313" key="2">
    <source>
        <dbReference type="Proteomes" id="UP000245609"/>
    </source>
</evidence>
<comment type="caution">
    <text evidence="1">The sequence shown here is derived from an EMBL/GenBank/DDBJ whole genome shotgun (WGS) entry which is preliminary data.</text>
</comment>
<sequence>MEVITRSVNIAFSYVDIRLPFTIFQSETHFYITSNWSKRDAVFPLYISDSGDNMARFIVGFAMLLCNIQYASNKVGIRINQDKTRAVSKNIQTLLSIYANPKLETRSRFSFFVDFNVLINQAAIIIYGNNYNQVNNLGVYKILLDNRIWKNVDCNFLDETWDFV</sequence>
<protein>
    <submittedName>
        <fullName evidence="1">Uncharacterized protein</fullName>
    </submittedName>
</protein>
<keyword evidence="2" id="KW-1185">Reference proteome</keyword>
<gene>
    <name evidence="1" type="ORF">BB560_002031</name>
</gene>
<proteinExistence type="predicted"/>
<dbReference type="OrthoDB" id="10479273at2759"/>
<reference evidence="1 2" key="1">
    <citation type="journal article" date="2018" name="MBio">
        <title>Comparative Genomics Reveals the Core Gene Toolbox for the Fungus-Insect Symbiosis.</title>
        <authorList>
            <person name="Wang Y."/>
            <person name="Stata M."/>
            <person name="Wang W."/>
            <person name="Stajich J.E."/>
            <person name="White M.M."/>
            <person name="Moncalvo J.M."/>
        </authorList>
    </citation>
    <scope>NUCLEOTIDE SEQUENCE [LARGE SCALE GENOMIC DNA]</scope>
    <source>
        <strain evidence="1 2">SC-DP-2</strain>
    </source>
</reference>
<evidence type="ECO:0000313" key="1">
    <source>
        <dbReference type="EMBL" id="PVV03487.1"/>
    </source>
</evidence>
<accession>A0A2T9ZG29</accession>
<dbReference type="Proteomes" id="UP000245609">
    <property type="component" value="Unassembled WGS sequence"/>
</dbReference>
<dbReference type="AlphaFoldDB" id="A0A2T9ZG29"/>
<organism evidence="1 2">
    <name type="scientific">Smittium megazygosporum</name>
    <dbReference type="NCBI Taxonomy" id="133381"/>
    <lineage>
        <taxon>Eukaryota</taxon>
        <taxon>Fungi</taxon>
        <taxon>Fungi incertae sedis</taxon>
        <taxon>Zoopagomycota</taxon>
        <taxon>Kickxellomycotina</taxon>
        <taxon>Harpellomycetes</taxon>
        <taxon>Harpellales</taxon>
        <taxon>Legeriomycetaceae</taxon>
        <taxon>Smittium</taxon>
    </lineage>
</organism>
<dbReference type="EMBL" id="MBFS01000228">
    <property type="protein sequence ID" value="PVV03487.1"/>
    <property type="molecule type" value="Genomic_DNA"/>
</dbReference>
<name>A0A2T9ZG29_9FUNG</name>